<keyword evidence="3" id="KW-1185">Reference proteome</keyword>
<dbReference type="PANTHER" id="PTHR33318:SF16">
    <property type="entry name" value="FK506-BINDING NUCLEAR-LIKE PROTEIN"/>
    <property type="match status" value="1"/>
</dbReference>
<evidence type="ECO:0000313" key="2">
    <source>
        <dbReference type="EMBL" id="KAL1206165.1"/>
    </source>
</evidence>
<accession>A0ABD1AH97</accession>
<comment type="caution">
    <text evidence="2">The sequence shown here is derived from an EMBL/GenBank/DDBJ whole genome shotgun (WGS) entry which is preliminary data.</text>
</comment>
<evidence type="ECO:0000313" key="3">
    <source>
        <dbReference type="Proteomes" id="UP001558713"/>
    </source>
</evidence>
<dbReference type="Proteomes" id="UP001558713">
    <property type="component" value="Unassembled WGS sequence"/>
</dbReference>
<dbReference type="PANTHER" id="PTHR33318">
    <property type="entry name" value="ASPARTYL/GLUTAMYL-TRNA(ASN/GLN) AMIDOTRANSFERASE SUBUNIT"/>
    <property type="match status" value="1"/>
</dbReference>
<name>A0ABD1AH97_CARAN</name>
<feature type="compositionally biased region" description="Acidic residues" evidence="1">
    <location>
        <begin position="147"/>
        <end position="187"/>
    </location>
</feature>
<dbReference type="InterPro" id="IPR039300">
    <property type="entry name" value="JASON"/>
</dbReference>
<evidence type="ECO:0000256" key="1">
    <source>
        <dbReference type="SAM" id="MobiDB-lite"/>
    </source>
</evidence>
<sequence length="278" mass="31992">MGCFMGCFGLSSNKKRRNSTRKILPRDQRICSYEPLLSSDPSDFSTIVDDNPEKISNSNLRCEVVEEEKKKGTKKTRKRVRFNLNVQTYEPIQPTRYENGYSDDEEGNGERSNGSLVNDKKPEDLSCRSAYPSNYRYHNCVDSFEDEDEMGYGESDLEDEDYYTDDENNYEDDADDEDEEEEEEEKDQDVTPLLNPVENLAQWKAVKARPVKLKRVMKENVEAGDMDDQAKPLLKEIIVNTSLSNWLASPKSFHGSGSLKRSFIVDITNMENRLKVSQ</sequence>
<dbReference type="AlphaFoldDB" id="A0ABD1AH97"/>
<dbReference type="EMBL" id="JBANAX010000507">
    <property type="protein sequence ID" value="KAL1206165.1"/>
    <property type="molecule type" value="Genomic_DNA"/>
</dbReference>
<feature type="region of interest" description="Disordered" evidence="1">
    <location>
        <begin position="85"/>
        <end position="125"/>
    </location>
</feature>
<proteinExistence type="predicted"/>
<organism evidence="2 3">
    <name type="scientific">Cardamine amara subsp. amara</name>
    <dbReference type="NCBI Taxonomy" id="228776"/>
    <lineage>
        <taxon>Eukaryota</taxon>
        <taxon>Viridiplantae</taxon>
        <taxon>Streptophyta</taxon>
        <taxon>Embryophyta</taxon>
        <taxon>Tracheophyta</taxon>
        <taxon>Spermatophyta</taxon>
        <taxon>Magnoliopsida</taxon>
        <taxon>eudicotyledons</taxon>
        <taxon>Gunneridae</taxon>
        <taxon>Pentapetalae</taxon>
        <taxon>rosids</taxon>
        <taxon>malvids</taxon>
        <taxon>Brassicales</taxon>
        <taxon>Brassicaceae</taxon>
        <taxon>Cardamineae</taxon>
        <taxon>Cardamine</taxon>
    </lineage>
</organism>
<feature type="region of interest" description="Disordered" evidence="1">
    <location>
        <begin position="147"/>
        <end position="191"/>
    </location>
</feature>
<reference evidence="2 3" key="1">
    <citation type="submission" date="2024-04" db="EMBL/GenBank/DDBJ databases">
        <title>Genome assembly C_amara_ONT_v2.</title>
        <authorList>
            <person name="Yant L."/>
            <person name="Moore C."/>
            <person name="Slenker M."/>
        </authorList>
    </citation>
    <scope>NUCLEOTIDE SEQUENCE [LARGE SCALE GENOMIC DNA]</scope>
    <source>
        <tissue evidence="2">Leaf</tissue>
    </source>
</reference>
<gene>
    <name evidence="2" type="ORF">V5N11_020389</name>
</gene>
<protein>
    <submittedName>
        <fullName evidence="2">Uncharacterized protein</fullName>
    </submittedName>
</protein>